<sequence>MNRYTPRKRAEIVKFFYQNNLSFIRIFPGRLISKNADIAYPPWSPDLTVSDFCLLGYLKDRVFVNNHRTLKSLKDNIREEIDRIPPEMLEKVMKNILKRVHYCINAGGVHLVDIVFSV</sequence>
<dbReference type="EMBL" id="OV651817">
    <property type="protein sequence ID" value="CAH1111115.1"/>
    <property type="molecule type" value="Genomic_DNA"/>
</dbReference>
<protein>
    <submittedName>
        <fullName evidence="1">Uncharacterized protein</fullName>
    </submittedName>
</protein>
<accession>A0A9P0D4D2</accession>
<dbReference type="PANTHER" id="PTHR47326">
    <property type="entry name" value="TRANSPOSABLE ELEMENT TC3 TRANSPOSASE-LIKE PROTEIN"/>
    <property type="match status" value="1"/>
</dbReference>
<proteinExistence type="predicted"/>
<keyword evidence="2" id="KW-1185">Reference proteome</keyword>
<dbReference type="AlphaFoldDB" id="A0A9P0D4D2"/>
<name>A0A9P0D4D2_9CUCU</name>
<dbReference type="Gene3D" id="3.30.420.10">
    <property type="entry name" value="Ribonuclease H-like superfamily/Ribonuclease H"/>
    <property type="match status" value="1"/>
</dbReference>
<reference evidence="1" key="1">
    <citation type="submission" date="2022-01" db="EMBL/GenBank/DDBJ databases">
        <authorList>
            <person name="King R."/>
        </authorList>
    </citation>
    <scope>NUCLEOTIDE SEQUENCE</scope>
</reference>
<organism evidence="1 2">
    <name type="scientific">Psylliodes chrysocephalus</name>
    <dbReference type="NCBI Taxonomy" id="3402493"/>
    <lineage>
        <taxon>Eukaryota</taxon>
        <taxon>Metazoa</taxon>
        <taxon>Ecdysozoa</taxon>
        <taxon>Arthropoda</taxon>
        <taxon>Hexapoda</taxon>
        <taxon>Insecta</taxon>
        <taxon>Pterygota</taxon>
        <taxon>Neoptera</taxon>
        <taxon>Endopterygota</taxon>
        <taxon>Coleoptera</taxon>
        <taxon>Polyphaga</taxon>
        <taxon>Cucujiformia</taxon>
        <taxon>Chrysomeloidea</taxon>
        <taxon>Chrysomelidae</taxon>
        <taxon>Galerucinae</taxon>
        <taxon>Alticini</taxon>
        <taxon>Psylliodes</taxon>
    </lineage>
</organism>
<evidence type="ECO:0000313" key="1">
    <source>
        <dbReference type="EMBL" id="CAH1111115.1"/>
    </source>
</evidence>
<gene>
    <name evidence="1" type="ORF">PSYICH_LOCUS11395</name>
</gene>
<dbReference type="GO" id="GO:0003676">
    <property type="term" value="F:nucleic acid binding"/>
    <property type="evidence" value="ECO:0007669"/>
    <property type="project" value="InterPro"/>
</dbReference>
<dbReference type="PANTHER" id="PTHR47326:SF1">
    <property type="entry name" value="HTH PSQ-TYPE DOMAIN-CONTAINING PROTEIN"/>
    <property type="match status" value="1"/>
</dbReference>
<dbReference type="InterPro" id="IPR036397">
    <property type="entry name" value="RNaseH_sf"/>
</dbReference>
<dbReference type="Proteomes" id="UP001153636">
    <property type="component" value="Chromosome 5"/>
</dbReference>
<evidence type="ECO:0000313" key="2">
    <source>
        <dbReference type="Proteomes" id="UP001153636"/>
    </source>
</evidence>